<name>A0AAN6TTT0_9PEZI</name>
<feature type="region of interest" description="Disordered" evidence="1">
    <location>
        <begin position="41"/>
        <end position="92"/>
    </location>
</feature>
<sequence length="92" mass="10076">MPGLGSHHISLLPVVASLYTKLCCLMRGCLGQRRRLNHSQLQQNFKQASWEAEKRSGPPINSTTSNLPTIAQHGHPKPSLPLGSGVEHMQVN</sequence>
<protein>
    <submittedName>
        <fullName evidence="3">Uncharacterized protein</fullName>
    </submittedName>
</protein>
<organism evidence="3 4">
    <name type="scientific">Parathielavia appendiculata</name>
    <dbReference type="NCBI Taxonomy" id="2587402"/>
    <lineage>
        <taxon>Eukaryota</taxon>
        <taxon>Fungi</taxon>
        <taxon>Dikarya</taxon>
        <taxon>Ascomycota</taxon>
        <taxon>Pezizomycotina</taxon>
        <taxon>Sordariomycetes</taxon>
        <taxon>Sordariomycetidae</taxon>
        <taxon>Sordariales</taxon>
        <taxon>Chaetomiaceae</taxon>
        <taxon>Parathielavia</taxon>
    </lineage>
</organism>
<reference evidence="3" key="2">
    <citation type="submission" date="2023-05" db="EMBL/GenBank/DDBJ databases">
        <authorList>
            <consortium name="Lawrence Berkeley National Laboratory"/>
            <person name="Steindorff A."/>
            <person name="Hensen N."/>
            <person name="Bonometti L."/>
            <person name="Westerberg I."/>
            <person name="Brannstrom I.O."/>
            <person name="Guillou S."/>
            <person name="Cros-Aarteil S."/>
            <person name="Calhoun S."/>
            <person name="Haridas S."/>
            <person name="Kuo A."/>
            <person name="Mondo S."/>
            <person name="Pangilinan J."/>
            <person name="Riley R."/>
            <person name="Labutti K."/>
            <person name="Andreopoulos B."/>
            <person name="Lipzen A."/>
            <person name="Chen C."/>
            <person name="Yanf M."/>
            <person name="Daum C."/>
            <person name="Ng V."/>
            <person name="Clum A."/>
            <person name="Ohm R."/>
            <person name="Martin F."/>
            <person name="Silar P."/>
            <person name="Natvig D."/>
            <person name="Lalanne C."/>
            <person name="Gautier V."/>
            <person name="Ament-Velasquez S.L."/>
            <person name="Kruys A."/>
            <person name="Hutchinson M.I."/>
            <person name="Powell A.J."/>
            <person name="Barry K."/>
            <person name="Miller A.N."/>
            <person name="Grigoriev I.V."/>
            <person name="Debuchy R."/>
            <person name="Gladieux P."/>
            <person name="Thoren M.H."/>
            <person name="Johannesson H."/>
        </authorList>
    </citation>
    <scope>NUCLEOTIDE SEQUENCE</scope>
    <source>
        <strain evidence="3">CBS 731.68</strain>
    </source>
</reference>
<reference evidence="3" key="1">
    <citation type="journal article" date="2023" name="Mol. Phylogenet. Evol.">
        <title>Genome-scale phylogeny and comparative genomics of the fungal order Sordariales.</title>
        <authorList>
            <person name="Hensen N."/>
            <person name="Bonometti L."/>
            <person name="Westerberg I."/>
            <person name="Brannstrom I.O."/>
            <person name="Guillou S."/>
            <person name="Cros-Aarteil S."/>
            <person name="Calhoun S."/>
            <person name="Haridas S."/>
            <person name="Kuo A."/>
            <person name="Mondo S."/>
            <person name="Pangilinan J."/>
            <person name="Riley R."/>
            <person name="LaButti K."/>
            <person name="Andreopoulos B."/>
            <person name="Lipzen A."/>
            <person name="Chen C."/>
            <person name="Yan M."/>
            <person name="Daum C."/>
            <person name="Ng V."/>
            <person name="Clum A."/>
            <person name="Steindorff A."/>
            <person name="Ohm R.A."/>
            <person name="Martin F."/>
            <person name="Silar P."/>
            <person name="Natvig D.O."/>
            <person name="Lalanne C."/>
            <person name="Gautier V."/>
            <person name="Ament-Velasquez S.L."/>
            <person name="Kruys A."/>
            <person name="Hutchinson M.I."/>
            <person name="Powell A.J."/>
            <person name="Barry K."/>
            <person name="Miller A.N."/>
            <person name="Grigoriev I.V."/>
            <person name="Debuchy R."/>
            <person name="Gladieux P."/>
            <person name="Hiltunen Thoren M."/>
            <person name="Johannesson H."/>
        </authorList>
    </citation>
    <scope>NUCLEOTIDE SEQUENCE</scope>
    <source>
        <strain evidence="3">CBS 731.68</strain>
    </source>
</reference>
<feature type="signal peptide" evidence="2">
    <location>
        <begin position="1"/>
        <end position="31"/>
    </location>
</feature>
<evidence type="ECO:0000256" key="1">
    <source>
        <dbReference type="SAM" id="MobiDB-lite"/>
    </source>
</evidence>
<evidence type="ECO:0000313" key="4">
    <source>
        <dbReference type="Proteomes" id="UP001302602"/>
    </source>
</evidence>
<evidence type="ECO:0000256" key="2">
    <source>
        <dbReference type="SAM" id="SignalP"/>
    </source>
</evidence>
<feature type="compositionally biased region" description="Polar residues" evidence="1">
    <location>
        <begin position="59"/>
        <end position="69"/>
    </location>
</feature>
<dbReference type="AlphaFoldDB" id="A0AAN6TTT0"/>
<proteinExistence type="predicted"/>
<keyword evidence="2" id="KW-0732">Signal</keyword>
<gene>
    <name evidence="3" type="ORF">N657DRAFT_649597</name>
</gene>
<dbReference type="EMBL" id="MU853242">
    <property type="protein sequence ID" value="KAK4120025.1"/>
    <property type="molecule type" value="Genomic_DNA"/>
</dbReference>
<keyword evidence="4" id="KW-1185">Reference proteome</keyword>
<comment type="caution">
    <text evidence="3">The sequence shown here is derived from an EMBL/GenBank/DDBJ whole genome shotgun (WGS) entry which is preliminary data.</text>
</comment>
<accession>A0AAN6TTT0</accession>
<dbReference type="GeneID" id="87830529"/>
<feature type="chain" id="PRO_5042959516" evidence="2">
    <location>
        <begin position="32"/>
        <end position="92"/>
    </location>
</feature>
<evidence type="ECO:0000313" key="3">
    <source>
        <dbReference type="EMBL" id="KAK4120025.1"/>
    </source>
</evidence>
<dbReference type="RefSeq" id="XP_062643797.1">
    <property type="nucleotide sequence ID" value="XM_062793760.1"/>
</dbReference>
<dbReference type="Proteomes" id="UP001302602">
    <property type="component" value="Unassembled WGS sequence"/>
</dbReference>